<evidence type="ECO:0000256" key="1">
    <source>
        <dbReference type="SAM" id="MobiDB-lite"/>
    </source>
</evidence>
<organism evidence="3 4">
    <name type="scientific">Diplogelasinospora grovesii</name>
    <dbReference type="NCBI Taxonomy" id="303347"/>
    <lineage>
        <taxon>Eukaryota</taxon>
        <taxon>Fungi</taxon>
        <taxon>Dikarya</taxon>
        <taxon>Ascomycota</taxon>
        <taxon>Pezizomycotina</taxon>
        <taxon>Sordariomycetes</taxon>
        <taxon>Sordariomycetidae</taxon>
        <taxon>Sordariales</taxon>
        <taxon>Diplogelasinosporaceae</taxon>
        <taxon>Diplogelasinospora</taxon>
    </lineage>
</organism>
<gene>
    <name evidence="3" type="ORF">QBC46DRAFT_381055</name>
</gene>
<feature type="transmembrane region" description="Helical" evidence="2">
    <location>
        <begin position="257"/>
        <end position="273"/>
    </location>
</feature>
<keyword evidence="4" id="KW-1185">Reference proteome</keyword>
<feature type="compositionally biased region" description="Gly residues" evidence="1">
    <location>
        <begin position="160"/>
        <end position="174"/>
    </location>
</feature>
<evidence type="ECO:0000256" key="2">
    <source>
        <dbReference type="SAM" id="Phobius"/>
    </source>
</evidence>
<evidence type="ECO:0000313" key="4">
    <source>
        <dbReference type="Proteomes" id="UP001303473"/>
    </source>
</evidence>
<reference evidence="4" key="1">
    <citation type="journal article" date="2023" name="Mol. Phylogenet. Evol.">
        <title>Genome-scale phylogeny and comparative genomics of the fungal order Sordariales.</title>
        <authorList>
            <person name="Hensen N."/>
            <person name="Bonometti L."/>
            <person name="Westerberg I."/>
            <person name="Brannstrom I.O."/>
            <person name="Guillou S."/>
            <person name="Cros-Aarteil S."/>
            <person name="Calhoun S."/>
            <person name="Haridas S."/>
            <person name="Kuo A."/>
            <person name="Mondo S."/>
            <person name="Pangilinan J."/>
            <person name="Riley R."/>
            <person name="LaButti K."/>
            <person name="Andreopoulos B."/>
            <person name="Lipzen A."/>
            <person name="Chen C."/>
            <person name="Yan M."/>
            <person name="Daum C."/>
            <person name="Ng V."/>
            <person name="Clum A."/>
            <person name="Steindorff A."/>
            <person name="Ohm R.A."/>
            <person name="Martin F."/>
            <person name="Silar P."/>
            <person name="Natvig D.O."/>
            <person name="Lalanne C."/>
            <person name="Gautier V."/>
            <person name="Ament-Velasquez S.L."/>
            <person name="Kruys A."/>
            <person name="Hutchinson M.I."/>
            <person name="Powell A.J."/>
            <person name="Barry K."/>
            <person name="Miller A.N."/>
            <person name="Grigoriev I.V."/>
            <person name="Debuchy R."/>
            <person name="Gladieux P."/>
            <person name="Hiltunen Thoren M."/>
            <person name="Johannesson H."/>
        </authorList>
    </citation>
    <scope>NUCLEOTIDE SEQUENCE [LARGE SCALE GENOMIC DNA]</scope>
    <source>
        <strain evidence="4">CBS 340.73</strain>
    </source>
</reference>
<dbReference type="EMBL" id="MU853777">
    <property type="protein sequence ID" value="KAK3942048.1"/>
    <property type="molecule type" value="Genomic_DNA"/>
</dbReference>
<dbReference type="Proteomes" id="UP001303473">
    <property type="component" value="Unassembled WGS sequence"/>
</dbReference>
<feature type="compositionally biased region" description="Low complexity" evidence="1">
    <location>
        <begin position="182"/>
        <end position="202"/>
    </location>
</feature>
<keyword evidence="2" id="KW-1133">Transmembrane helix</keyword>
<dbReference type="AlphaFoldDB" id="A0AAN6S6P8"/>
<accession>A0AAN6S6P8</accession>
<evidence type="ECO:0000313" key="3">
    <source>
        <dbReference type="EMBL" id="KAK3942048.1"/>
    </source>
</evidence>
<keyword evidence="2" id="KW-0472">Membrane</keyword>
<protein>
    <submittedName>
        <fullName evidence="3">Uncharacterized protein</fullName>
    </submittedName>
</protein>
<sequence length="274" mass="26989">MVEITEVCPEGSTVTETITECVATMTRSICQTSASSLPCYPCIMATTPAAGGDGDDTVTVTVTSCPALASSTDPNPIMTVTIVPCSTCKTTTYTGTVPGYTPGGSCHSCTPYTPTPTPTRHKTETKTVTTCDECNHEVAATNTVPSEPEESCTDVPDAGSPGGGGSNGGGGGGSEQTTTPAGLPQGTQGSGSSPPSAVPVSPGSGGGGGGASPYPGGKNPGGPMSSAAAPTPTTGPSLPPYVTAGTARSVQNGVGSMWVWVVGLTSLVVVMFWM</sequence>
<keyword evidence="2" id="KW-0812">Transmembrane</keyword>
<feature type="region of interest" description="Disordered" evidence="1">
    <location>
        <begin position="140"/>
        <end position="240"/>
    </location>
</feature>
<comment type="caution">
    <text evidence="3">The sequence shown here is derived from an EMBL/GenBank/DDBJ whole genome shotgun (WGS) entry which is preliminary data.</text>
</comment>
<proteinExistence type="predicted"/>
<name>A0AAN6S6P8_9PEZI</name>